<sequence length="145" mass="15952">MRHAVFGRKLGRDTNARQALLGNLASSLIASGRLTTTLAKAKFARAYVEKLITVARKNGLAQKRIIANKLSSPAFQKLTKEIAPSFKDRAGGYSRIIKLAPRRGDAAPMARLELIKVGKKTEKPLTVESIQKKSVARKQSKSHHH</sequence>
<dbReference type="EMBL" id="MFAZ01000043">
    <property type="protein sequence ID" value="OGD86396.1"/>
    <property type="molecule type" value="Genomic_DNA"/>
</dbReference>
<dbReference type="PANTHER" id="PTHR14413">
    <property type="entry name" value="RIBOSOMAL PROTEIN L17"/>
    <property type="match status" value="1"/>
</dbReference>
<gene>
    <name evidence="7" type="ORF">A2870_00790</name>
</gene>
<dbReference type="InterPro" id="IPR000456">
    <property type="entry name" value="Ribosomal_bL17"/>
</dbReference>
<evidence type="ECO:0000256" key="2">
    <source>
        <dbReference type="ARBA" id="ARBA00022980"/>
    </source>
</evidence>
<comment type="caution">
    <text evidence="7">The sequence shown here is derived from an EMBL/GenBank/DDBJ whole genome shotgun (WGS) entry which is preliminary data.</text>
</comment>
<dbReference type="PROSITE" id="PS01167">
    <property type="entry name" value="RIBOSOMAL_L17"/>
    <property type="match status" value="1"/>
</dbReference>
<organism evidence="7 8">
    <name type="scientific">Candidatus Curtissbacteria bacterium RIFCSPHIGHO2_01_FULL_41_11</name>
    <dbReference type="NCBI Taxonomy" id="1797711"/>
    <lineage>
        <taxon>Bacteria</taxon>
        <taxon>Candidatus Curtissiibacteriota</taxon>
    </lineage>
</organism>
<dbReference type="NCBIfam" id="TIGR00059">
    <property type="entry name" value="L17"/>
    <property type="match status" value="1"/>
</dbReference>
<evidence type="ECO:0000313" key="7">
    <source>
        <dbReference type="EMBL" id="OGD86396.1"/>
    </source>
</evidence>
<dbReference type="GO" id="GO:0022625">
    <property type="term" value="C:cytosolic large ribosomal subunit"/>
    <property type="evidence" value="ECO:0007669"/>
    <property type="project" value="TreeGrafter"/>
</dbReference>
<reference evidence="7 8" key="1">
    <citation type="journal article" date="2016" name="Nat. Commun.">
        <title>Thousands of microbial genomes shed light on interconnected biogeochemical processes in an aquifer system.</title>
        <authorList>
            <person name="Anantharaman K."/>
            <person name="Brown C.T."/>
            <person name="Hug L.A."/>
            <person name="Sharon I."/>
            <person name="Castelle C.J."/>
            <person name="Probst A.J."/>
            <person name="Thomas B.C."/>
            <person name="Singh A."/>
            <person name="Wilkins M.J."/>
            <person name="Karaoz U."/>
            <person name="Brodie E.L."/>
            <person name="Williams K.H."/>
            <person name="Hubbard S.S."/>
            <person name="Banfield J.F."/>
        </authorList>
    </citation>
    <scope>NUCLEOTIDE SEQUENCE [LARGE SCALE GENOMIC DNA]</scope>
</reference>
<evidence type="ECO:0000256" key="4">
    <source>
        <dbReference type="ARBA" id="ARBA00035494"/>
    </source>
</evidence>
<dbReference type="Gene3D" id="3.90.1030.10">
    <property type="entry name" value="Ribosomal protein L17"/>
    <property type="match status" value="1"/>
</dbReference>
<comment type="similarity">
    <text evidence="1 5">Belongs to the bacterial ribosomal protein bL17 family.</text>
</comment>
<evidence type="ECO:0000256" key="1">
    <source>
        <dbReference type="ARBA" id="ARBA00008777"/>
    </source>
</evidence>
<protein>
    <recommendedName>
        <fullName evidence="4 6">50S ribosomal protein L17</fullName>
    </recommendedName>
</protein>
<dbReference type="InterPro" id="IPR047859">
    <property type="entry name" value="Ribosomal_bL17_CS"/>
</dbReference>
<keyword evidence="3 5" id="KW-0687">Ribonucleoprotein</keyword>
<dbReference type="SUPFAM" id="SSF64263">
    <property type="entry name" value="Prokaryotic ribosomal protein L17"/>
    <property type="match status" value="1"/>
</dbReference>
<dbReference type="GO" id="GO:0003735">
    <property type="term" value="F:structural constituent of ribosome"/>
    <property type="evidence" value="ECO:0007669"/>
    <property type="project" value="InterPro"/>
</dbReference>
<dbReference type="STRING" id="1797711.A2870_00790"/>
<name>A0A1F5G3E9_9BACT</name>
<keyword evidence="2 5" id="KW-0689">Ribosomal protein</keyword>
<dbReference type="InterPro" id="IPR036373">
    <property type="entry name" value="Ribosomal_bL17_sf"/>
</dbReference>
<dbReference type="GO" id="GO:0006412">
    <property type="term" value="P:translation"/>
    <property type="evidence" value="ECO:0007669"/>
    <property type="project" value="InterPro"/>
</dbReference>
<evidence type="ECO:0000256" key="5">
    <source>
        <dbReference type="RuleBase" id="RU000660"/>
    </source>
</evidence>
<accession>A0A1F5G3E9</accession>
<proteinExistence type="inferred from homology"/>
<dbReference type="PANTHER" id="PTHR14413:SF16">
    <property type="entry name" value="LARGE RIBOSOMAL SUBUNIT PROTEIN BL17M"/>
    <property type="match status" value="1"/>
</dbReference>
<dbReference type="AlphaFoldDB" id="A0A1F5G3E9"/>
<evidence type="ECO:0000313" key="8">
    <source>
        <dbReference type="Proteomes" id="UP000179102"/>
    </source>
</evidence>
<evidence type="ECO:0000256" key="3">
    <source>
        <dbReference type="ARBA" id="ARBA00023274"/>
    </source>
</evidence>
<dbReference type="Pfam" id="PF01196">
    <property type="entry name" value="Ribosomal_L17"/>
    <property type="match status" value="1"/>
</dbReference>
<dbReference type="Proteomes" id="UP000179102">
    <property type="component" value="Unassembled WGS sequence"/>
</dbReference>
<evidence type="ECO:0000256" key="6">
    <source>
        <dbReference type="RuleBase" id="RU000661"/>
    </source>
</evidence>